<dbReference type="InterPro" id="IPR029058">
    <property type="entry name" value="AB_hydrolase_fold"/>
</dbReference>
<dbReference type="Gene3D" id="3.40.50.1820">
    <property type="entry name" value="alpha/beta hydrolase"/>
    <property type="match status" value="1"/>
</dbReference>
<dbReference type="EMBL" id="DXFZ01000121">
    <property type="protein sequence ID" value="HIW96852.1"/>
    <property type="molecule type" value="Genomic_DNA"/>
</dbReference>
<dbReference type="InterPro" id="IPR005152">
    <property type="entry name" value="Lipase_secreted"/>
</dbReference>
<comment type="caution">
    <text evidence="1">The sequence shown here is derived from an EMBL/GenBank/DDBJ whole genome shotgun (WGS) entry which is preliminary data.</text>
</comment>
<gene>
    <name evidence="1" type="ORF">H9867_10325</name>
</gene>
<evidence type="ECO:0000313" key="2">
    <source>
        <dbReference type="Proteomes" id="UP000824189"/>
    </source>
</evidence>
<dbReference type="Proteomes" id="UP000824189">
    <property type="component" value="Unassembled WGS sequence"/>
</dbReference>
<proteinExistence type="predicted"/>
<dbReference type="GO" id="GO:0004806">
    <property type="term" value="F:triacylglycerol lipase activity"/>
    <property type="evidence" value="ECO:0007669"/>
    <property type="project" value="InterPro"/>
</dbReference>
<reference evidence="1" key="2">
    <citation type="submission" date="2021-04" db="EMBL/GenBank/DDBJ databases">
        <authorList>
            <person name="Gilroy R."/>
        </authorList>
    </citation>
    <scope>NUCLEOTIDE SEQUENCE</scope>
    <source>
        <strain evidence="1">4376</strain>
    </source>
</reference>
<protein>
    <submittedName>
        <fullName evidence="1">Lipase family protein</fullName>
    </submittedName>
</protein>
<sequence>MCKEGEEEEILTMKKMWRGAGAAALATALVAVQNVASAQGSSVGSSTVTSPVVQQGDHDPFYDTAGLAAGEPGEVLKTAQAAYSNIFGPYHYNLPRTATKIMYSTLNSVGESTPVTGYVVEPVTPWSGPGPRPTLVIGRGTVGQGDQCAPSKNWPLDGQPDPVAAGRLVNLEGLYDWIFASNGVRVVVTDYVGMGTPGVHTYMNKDDQAHAMLDAARAAREIVQGNGQEFGQVGFYGHSQGGGASAAALETAATYAPDLSVAGGYASAPPADLDAVQRNIDGSDLVGAIGFTINGLLERFPHLPPMLDEHLSTQGHQTLNRLADMCTREITEEFGYQTTDQWTTTGQRLDELLADLPEAREAMDAQFIGHGKPVAPAMIVSGQHDLNVEYLQGKQLAQRWCAAGGAVVYRDDFMPKIGEYNHFAQAVTGGVFGMQFMLDRFRNKPVVGACAIPDAPPGSVEGSVAGSGEMAITGSQVTGS</sequence>
<name>A0A9D1UR07_9CORY</name>
<dbReference type="PANTHER" id="PTHR34853">
    <property type="match status" value="1"/>
</dbReference>
<accession>A0A9D1UR07</accession>
<dbReference type="PANTHER" id="PTHR34853:SF1">
    <property type="entry name" value="LIPASE 5"/>
    <property type="match status" value="1"/>
</dbReference>
<dbReference type="AlphaFoldDB" id="A0A9D1UR07"/>
<reference evidence="1" key="1">
    <citation type="journal article" date="2021" name="PeerJ">
        <title>Extensive microbial diversity within the chicken gut microbiome revealed by metagenomics and culture.</title>
        <authorList>
            <person name="Gilroy R."/>
            <person name="Ravi A."/>
            <person name="Getino M."/>
            <person name="Pursley I."/>
            <person name="Horton D.L."/>
            <person name="Alikhan N.F."/>
            <person name="Baker D."/>
            <person name="Gharbi K."/>
            <person name="Hall N."/>
            <person name="Watson M."/>
            <person name="Adriaenssens E.M."/>
            <person name="Foster-Nyarko E."/>
            <person name="Jarju S."/>
            <person name="Secka A."/>
            <person name="Antonio M."/>
            <person name="Oren A."/>
            <person name="Chaudhuri R.R."/>
            <person name="La Ragione R."/>
            <person name="Hildebrand F."/>
            <person name="Pallen M.J."/>
        </authorList>
    </citation>
    <scope>NUCLEOTIDE SEQUENCE</scope>
    <source>
        <strain evidence="1">4376</strain>
    </source>
</reference>
<dbReference type="PIRSF" id="PIRSF029171">
    <property type="entry name" value="Esterase_LipA"/>
    <property type="match status" value="1"/>
</dbReference>
<dbReference type="GO" id="GO:0016042">
    <property type="term" value="P:lipid catabolic process"/>
    <property type="evidence" value="ECO:0007669"/>
    <property type="project" value="InterPro"/>
</dbReference>
<dbReference type="Gene3D" id="1.10.260.130">
    <property type="match status" value="1"/>
</dbReference>
<organism evidence="1 2">
    <name type="scientific">Candidatus Corynebacterium gallistercoris</name>
    <dbReference type="NCBI Taxonomy" id="2838530"/>
    <lineage>
        <taxon>Bacteria</taxon>
        <taxon>Bacillati</taxon>
        <taxon>Actinomycetota</taxon>
        <taxon>Actinomycetes</taxon>
        <taxon>Mycobacteriales</taxon>
        <taxon>Corynebacteriaceae</taxon>
        <taxon>Corynebacterium</taxon>
    </lineage>
</organism>
<dbReference type="SUPFAM" id="SSF53474">
    <property type="entry name" value="alpha/beta-Hydrolases"/>
    <property type="match status" value="1"/>
</dbReference>
<dbReference type="Pfam" id="PF03583">
    <property type="entry name" value="LIP"/>
    <property type="match status" value="1"/>
</dbReference>
<evidence type="ECO:0000313" key="1">
    <source>
        <dbReference type="EMBL" id="HIW96852.1"/>
    </source>
</evidence>